<dbReference type="EMBL" id="LS991952">
    <property type="protein sequence ID" value="SYV94308.1"/>
    <property type="molecule type" value="Genomic_DNA"/>
</dbReference>
<organism evidence="1 2">
    <name type="scientific">Mycoplasmoides gallisepticum</name>
    <name type="common">Mycoplasma gallisepticum</name>
    <dbReference type="NCBI Taxonomy" id="2096"/>
    <lineage>
        <taxon>Bacteria</taxon>
        <taxon>Bacillati</taxon>
        <taxon>Mycoplasmatota</taxon>
        <taxon>Mycoplasmoidales</taxon>
        <taxon>Mycoplasmoidaceae</taxon>
        <taxon>Mycoplasmoides</taxon>
    </lineage>
</organism>
<evidence type="ECO:0000313" key="1">
    <source>
        <dbReference type="EMBL" id="SYV94308.1"/>
    </source>
</evidence>
<dbReference type="Proteomes" id="UP000260136">
    <property type="component" value="Chromosome"/>
</dbReference>
<feature type="non-terminal residue" evidence="1">
    <location>
        <position position="89"/>
    </location>
</feature>
<evidence type="ECO:0000313" key="2">
    <source>
        <dbReference type="Proteomes" id="UP000260136"/>
    </source>
</evidence>
<name>A0A3B0PB05_MYCGL</name>
<dbReference type="AlphaFoldDB" id="A0A3B0PB05"/>
<reference evidence="2" key="1">
    <citation type="submission" date="2018-06" db="EMBL/GenBank/DDBJ databases">
        <authorList>
            <consortium name="Pathogen Informatics"/>
        </authorList>
    </citation>
    <scope>NUCLEOTIDE SEQUENCE [LARGE SCALE GENOMIC DNA]</scope>
    <source>
        <strain evidence="2">NCTC10115</strain>
    </source>
</reference>
<sequence length="89" mass="10420">MATSIKLIVLTALNHHQYNGVIKIPFMAEKRNIKIGIIKIQITNHLTFLSFNFVLFSNQFKKAKIKIVKILIIVKKIIPIQFVEFQIKW</sequence>
<accession>A0A3B0PB05</accession>
<protein>
    <submittedName>
        <fullName evidence="1">Uncharacterized protein</fullName>
    </submittedName>
</protein>
<gene>
    <name evidence="1" type="ORF">NCTC10115_00628</name>
</gene>
<proteinExistence type="predicted"/>